<dbReference type="PATRIC" id="fig|717959.3.peg.2602"/>
<dbReference type="PANTHER" id="PTHR43498:SF1">
    <property type="entry name" value="COB--COM HETERODISULFIDE REDUCTASE IRON-SULFUR SUBUNIT A"/>
    <property type="match status" value="1"/>
</dbReference>
<reference evidence="7 8" key="1">
    <citation type="submission" date="2010-03" db="EMBL/GenBank/DDBJ databases">
        <title>The genome sequence of Alistipes shahii WAL 8301.</title>
        <authorList>
            <consortium name="metaHIT consortium -- http://www.metahit.eu/"/>
            <person name="Pajon A."/>
            <person name="Turner K."/>
            <person name="Parkhill J."/>
        </authorList>
    </citation>
    <scope>NUCLEOTIDE SEQUENCE [LARGE SCALE GENOMIC DNA]</scope>
    <source>
        <strain evidence="7 8">WAL 8301</strain>
    </source>
</reference>
<dbReference type="BioCyc" id="ASHA717959:AL1_RS04680-MONOMER"/>
<dbReference type="STRING" id="717959.AL1_10070"/>
<keyword evidence="5" id="KW-0411">Iron-sulfur</keyword>
<dbReference type="OrthoDB" id="615715at2"/>
<evidence type="ECO:0000256" key="5">
    <source>
        <dbReference type="ARBA" id="ARBA00023014"/>
    </source>
</evidence>
<dbReference type="SUPFAM" id="SSF51905">
    <property type="entry name" value="FAD/NAD(P)-binding domain"/>
    <property type="match status" value="1"/>
</dbReference>
<keyword evidence="1" id="KW-0004">4Fe-4S</keyword>
<dbReference type="HOGENOM" id="CLU_029779_0_0_10"/>
<reference evidence="7 8" key="2">
    <citation type="submission" date="2010-03" db="EMBL/GenBank/DDBJ databases">
        <authorList>
            <person name="Pajon A."/>
        </authorList>
    </citation>
    <scope>NUCLEOTIDE SEQUENCE [LARGE SCALE GENOMIC DNA]</scope>
    <source>
        <strain evidence="7 8">WAL 8301</strain>
    </source>
</reference>
<keyword evidence="3" id="KW-0560">Oxidoreductase</keyword>
<sequence>MKRTGFLLAAVLVVTVAFALSAAAKTTRRVVDVLIIGGTTSGTTAAVAAARQGVTTLVVESTPMLGGMFTAQGVPAVDGNANLPSGLWNEFREALRAHYGGAPALATGWVSNTLFEPHVADSIFKAMAAAEPALSVEYGFRPVKVFRRGRKVSGARFVDKAGNRLEVSAEVTVDATDLGDALPLSGTPYRLGMDSRSLTGESLAPEKARNIVQDLTVTAILKDYGPGTDRTIPRPEGYDPAEFSGCNATAVGDPIPPEMVITYGRLPNGKYMINWPTKGNDIYLNVVELPYERREAALRPAREKTLRFIYYIQTELGYRNLGIADDEFDTPDGLAYLPYHREGRRAEGVVMLTFDDVMARYDRPAPLYRTGISVGDYPVDHHHKCRPDVPGIAFLPVPSFCVPAGVMIPARTDNLIVSDKAISVSNLINGSTRVQPVVMLTGQAAGTLAALAVKAGCTPREVPVRRLQAALLAQKAYLQPLYDVKPDDPDFGLLQRIASTGILRMTGEPYQWANRSWFYPERTVSVGEFTLGLHDYAPQIAVEDDPAPLTAASAADLLRRAGGRIAPSADTTPLTRREAARMVDEALHPFERDIDFEGNLK</sequence>
<evidence type="ECO:0008006" key="9">
    <source>
        <dbReference type="Google" id="ProtNLM"/>
    </source>
</evidence>
<accession>D4IKS2</accession>
<evidence type="ECO:0000313" key="8">
    <source>
        <dbReference type="Proteomes" id="UP000008794"/>
    </source>
</evidence>
<dbReference type="GeneID" id="92757347"/>
<dbReference type="GO" id="GO:0051539">
    <property type="term" value="F:4 iron, 4 sulfur cluster binding"/>
    <property type="evidence" value="ECO:0007669"/>
    <property type="project" value="UniProtKB-KW"/>
</dbReference>
<evidence type="ECO:0000256" key="2">
    <source>
        <dbReference type="ARBA" id="ARBA00022723"/>
    </source>
</evidence>
<dbReference type="Proteomes" id="UP000008794">
    <property type="component" value="Chromosome"/>
</dbReference>
<keyword evidence="2" id="KW-0479">Metal-binding</keyword>
<dbReference type="EMBL" id="FP929032">
    <property type="protein sequence ID" value="CBK63534.1"/>
    <property type="molecule type" value="Genomic_DNA"/>
</dbReference>
<dbReference type="AlphaFoldDB" id="D4IKS2"/>
<proteinExistence type="predicted"/>
<evidence type="ECO:0000256" key="6">
    <source>
        <dbReference type="SAM" id="SignalP"/>
    </source>
</evidence>
<keyword evidence="6" id="KW-0732">Signal</keyword>
<dbReference type="RefSeq" id="WP_015546449.1">
    <property type="nucleotide sequence ID" value="NC_021030.1"/>
</dbReference>
<evidence type="ECO:0000256" key="3">
    <source>
        <dbReference type="ARBA" id="ARBA00023002"/>
    </source>
</evidence>
<protein>
    <recommendedName>
        <fullName evidence="9">FAD dependent oxidoreductase</fullName>
    </recommendedName>
</protein>
<feature type="chain" id="PRO_5003058829" description="FAD dependent oxidoreductase" evidence="6">
    <location>
        <begin position="20"/>
        <end position="601"/>
    </location>
</feature>
<dbReference type="InterPro" id="IPR036188">
    <property type="entry name" value="FAD/NAD-bd_sf"/>
</dbReference>
<gene>
    <name evidence="7" type="ORF">AL1_10070</name>
</gene>
<dbReference type="Gene3D" id="3.50.50.60">
    <property type="entry name" value="FAD/NAD(P)-binding domain"/>
    <property type="match status" value="1"/>
</dbReference>
<organism evidence="7 8">
    <name type="scientific">Alistipes shahii WAL 8301</name>
    <dbReference type="NCBI Taxonomy" id="717959"/>
    <lineage>
        <taxon>Bacteria</taxon>
        <taxon>Pseudomonadati</taxon>
        <taxon>Bacteroidota</taxon>
        <taxon>Bacteroidia</taxon>
        <taxon>Bacteroidales</taxon>
        <taxon>Rikenellaceae</taxon>
        <taxon>Alistipes</taxon>
    </lineage>
</organism>
<dbReference type="PANTHER" id="PTHR43498">
    <property type="entry name" value="FERREDOXIN:COB-COM HETERODISULFIDE REDUCTASE SUBUNIT A"/>
    <property type="match status" value="1"/>
</dbReference>
<dbReference type="GO" id="GO:0016491">
    <property type="term" value="F:oxidoreductase activity"/>
    <property type="evidence" value="ECO:0007669"/>
    <property type="project" value="UniProtKB-KW"/>
</dbReference>
<dbReference type="KEGG" id="ash:AL1_10070"/>
<feature type="signal peptide" evidence="6">
    <location>
        <begin position="1"/>
        <end position="19"/>
    </location>
</feature>
<dbReference type="PRINTS" id="PR00411">
    <property type="entry name" value="PNDRDTASEI"/>
</dbReference>
<dbReference type="Pfam" id="PF12831">
    <property type="entry name" value="FAD_oxidored"/>
    <property type="match status" value="1"/>
</dbReference>
<name>D4IKS2_9BACT</name>
<evidence type="ECO:0000256" key="1">
    <source>
        <dbReference type="ARBA" id="ARBA00022485"/>
    </source>
</evidence>
<keyword evidence="8" id="KW-1185">Reference proteome</keyword>
<dbReference type="InterPro" id="IPR039650">
    <property type="entry name" value="HdrA-like"/>
</dbReference>
<evidence type="ECO:0000256" key="4">
    <source>
        <dbReference type="ARBA" id="ARBA00023004"/>
    </source>
</evidence>
<dbReference type="GO" id="GO:0046872">
    <property type="term" value="F:metal ion binding"/>
    <property type="evidence" value="ECO:0007669"/>
    <property type="project" value="UniProtKB-KW"/>
</dbReference>
<keyword evidence="4" id="KW-0408">Iron</keyword>
<evidence type="ECO:0000313" key="7">
    <source>
        <dbReference type="EMBL" id="CBK63534.1"/>
    </source>
</evidence>